<feature type="chain" id="PRO_5030848483" evidence="7">
    <location>
        <begin position="33"/>
        <end position="111"/>
    </location>
</feature>
<keyword evidence="5 6" id="KW-0408">Iron</keyword>
<dbReference type="PANTHER" id="PTHR37823">
    <property type="entry name" value="CYTOCHROME C-553-LIKE"/>
    <property type="match status" value="1"/>
</dbReference>
<dbReference type="AlphaFoldDB" id="A0A7X6I736"/>
<dbReference type="EMBL" id="VTOX01000004">
    <property type="protein sequence ID" value="NKE66936.1"/>
    <property type="molecule type" value="Genomic_DNA"/>
</dbReference>
<evidence type="ECO:0000256" key="5">
    <source>
        <dbReference type="ARBA" id="ARBA00023004"/>
    </source>
</evidence>
<protein>
    <submittedName>
        <fullName evidence="9">Cytochrome c</fullName>
    </submittedName>
</protein>
<evidence type="ECO:0000256" key="3">
    <source>
        <dbReference type="ARBA" id="ARBA00022723"/>
    </source>
</evidence>
<dbReference type="InterPro" id="IPR051811">
    <property type="entry name" value="Cytochrome_c550/c551-like"/>
</dbReference>
<dbReference type="PANTHER" id="PTHR37823:SF1">
    <property type="entry name" value="CYTOCHROME C-553-LIKE"/>
    <property type="match status" value="1"/>
</dbReference>
<proteinExistence type="predicted"/>
<dbReference type="Gene3D" id="1.10.760.10">
    <property type="entry name" value="Cytochrome c-like domain"/>
    <property type="match status" value="1"/>
</dbReference>
<dbReference type="InterPro" id="IPR009056">
    <property type="entry name" value="Cyt_c-like_dom"/>
</dbReference>
<keyword evidence="10" id="KW-1185">Reference proteome</keyword>
<dbReference type="GO" id="GO:0009055">
    <property type="term" value="F:electron transfer activity"/>
    <property type="evidence" value="ECO:0007669"/>
    <property type="project" value="InterPro"/>
</dbReference>
<evidence type="ECO:0000313" key="9">
    <source>
        <dbReference type="EMBL" id="NKE66936.1"/>
    </source>
</evidence>
<name>A0A7X6I736_9BURK</name>
<dbReference type="RefSeq" id="WP_168108045.1">
    <property type="nucleotide sequence ID" value="NZ_VTOX01000004.1"/>
</dbReference>
<evidence type="ECO:0000259" key="8">
    <source>
        <dbReference type="PROSITE" id="PS51007"/>
    </source>
</evidence>
<evidence type="ECO:0000256" key="1">
    <source>
        <dbReference type="ARBA" id="ARBA00022448"/>
    </source>
</evidence>
<comment type="caution">
    <text evidence="9">The sequence shown here is derived from an EMBL/GenBank/DDBJ whole genome shotgun (WGS) entry which is preliminary data.</text>
</comment>
<dbReference type="Pfam" id="PF13442">
    <property type="entry name" value="Cytochrome_CBB3"/>
    <property type="match status" value="1"/>
</dbReference>
<dbReference type="InterPro" id="IPR008168">
    <property type="entry name" value="Cyt_C_IC"/>
</dbReference>
<dbReference type="PRINTS" id="PR00605">
    <property type="entry name" value="CYTCHROMECIC"/>
</dbReference>
<keyword evidence="3 6" id="KW-0479">Metal-binding</keyword>
<dbReference type="InterPro" id="IPR036909">
    <property type="entry name" value="Cyt_c-like_dom_sf"/>
</dbReference>
<feature type="signal peptide" evidence="7">
    <location>
        <begin position="1"/>
        <end position="32"/>
    </location>
</feature>
<organism evidence="9 10">
    <name type="scientific">Ramlibacter lithotrophicus</name>
    <dbReference type="NCBI Taxonomy" id="2606681"/>
    <lineage>
        <taxon>Bacteria</taxon>
        <taxon>Pseudomonadati</taxon>
        <taxon>Pseudomonadota</taxon>
        <taxon>Betaproteobacteria</taxon>
        <taxon>Burkholderiales</taxon>
        <taxon>Comamonadaceae</taxon>
        <taxon>Ramlibacter</taxon>
    </lineage>
</organism>
<sequence length="111" mass="11632">MILNLARRPGAFSRSGTILGAALALVAGAAAAADVQRGGALYSTHCSVCHGSNGTPVIPGAPNFRRMEGLMRPDMQLMTAIRSGKGAMPGYFGVLRDREILDVVAYLRTLS</sequence>
<dbReference type="PROSITE" id="PS51007">
    <property type="entry name" value="CYTC"/>
    <property type="match status" value="1"/>
</dbReference>
<dbReference type="SUPFAM" id="SSF46626">
    <property type="entry name" value="Cytochrome c"/>
    <property type="match status" value="1"/>
</dbReference>
<evidence type="ECO:0000313" key="10">
    <source>
        <dbReference type="Proteomes" id="UP000521868"/>
    </source>
</evidence>
<reference evidence="9 10" key="1">
    <citation type="journal article" date="2020" name="Nature">
        <title>Bacterial chemolithoautotrophy via manganese oxidation.</title>
        <authorList>
            <person name="Yu H."/>
            <person name="Leadbetter J.R."/>
        </authorList>
    </citation>
    <scope>NUCLEOTIDE SEQUENCE [LARGE SCALE GENOMIC DNA]</scope>
    <source>
        <strain evidence="9 10">RBP-1</strain>
    </source>
</reference>
<gene>
    <name evidence="9" type="ORF">RAMLITH_13985</name>
</gene>
<dbReference type="GO" id="GO:0020037">
    <property type="term" value="F:heme binding"/>
    <property type="evidence" value="ECO:0007669"/>
    <property type="project" value="InterPro"/>
</dbReference>
<keyword evidence="7" id="KW-0732">Signal</keyword>
<feature type="domain" description="Cytochrome c" evidence="8">
    <location>
        <begin position="33"/>
        <end position="111"/>
    </location>
</feature>
<evidence type="ECO:0000256" key="2">
    <source>
        <dbReference type="ARBA" id="ARBA00022617"/>
    </source>
</evidence>
<accession>A0A7X6I736</accession>
<evidence type="ECO:0000256" key="6">
    <source>
        <dbReference type="PROSITE-ProRule" id="PRU00433"/>
    </source>
</evidence>
<keyword evidence="4" id="KW-0249">Electron transport</keyword>
<evidence type="ECO:0000256" key="4">
    <source>
        <dbReference type="ARBA" id="ARBA00022982"/>
    </source>
</evidence>
<dbReference type="Proteomes" id="UP000521868">
    <property type="component" value="Unassembled WGS sequence"/>
</dbReference>
<keyword evidence="1" id="KW-0813">Transport</keyword>
<evidence type="ECO:0000256" key="7">
    <source>
        <dbReference type="SAM" id="SignalP"/>
    </source>
</evidence>
<keyword evidence="2 6" id="KW-0349">Heme</keyword>
<dbReference type="GO" id="GO:0005506">
    <property type="term" value="F:iron ion binding"/>
    <property type="evidence" value="ECO:0007669"/>
    <property type="project" value="InterPro"/>
</dbReference>